<name>A0AAV0UVX3_HYABA</name>
<evidence type="ECO:0000313" key="3">
    <source>
        <dbReference type="Proteomes" id="UP001162031"/>
    </source>
</evidence>
<sequence length="222" mass="25045">MTANDFYWAIQSSSKGRSSGLDGLPVEYYQLNPHSWARIFELVYANQFSLGRMTKFQRRASISLLYKKGDRSDPGNYRPITLLNHDAKLGPKILAHRLRDVLPQVLHEDRTGFVSGRSIRHSLLRFQDLQQFCTSTGMTRAGAILLDFAKAFDSVLWPALSLVLGHLGFGPNFQRHVKTFYSGTLVTILVNGRASRFFELGCGMRPISSRLFAPTPTLLDLH</sequence>
<accession>A0AAV0UVX3</accession>
<dbReference type="EMBL" id="CANTFL010001423">
    <property type="protein sequence ID" value="CAI5739491.1"/>
    <property type="molecule type" value="Genomic_DNA"/>
</dbReference>
<protein>
    <recommendedName>
        <fullName evidence="1">Reverse transcriptase domain-containing protein</fullName>
    </recommendedName>
</protein>
<organism evidence="2 3">
    <name type="scientific">Hyaloperonospora brassicae</name>
    <name type="common">Brassica downy mildew</name>
    <name type="synonym">Peronospora brassicae</name>
    <dbReference type="NCBI Taxonomy" id="162125"/>
    <lineage>
        <taxon>Eukaryota</taxon>
        <taxon>Sar</taxon>
        <taxon>Stramenopiles</taxon>
        <taxon>Oomycota</taxon>
        <taxon>Peronosporomycetes</taxon>
        <taxon>Peronosporales</taxon>
        <taxon>Peronosporaceae</taxon>
        <taxon>Hyaloperonospora</taxon>
    </lineage>
</organism>
<reference evidence="2" key="1">
    <citation type="submission" date="2022-12" db="EMBL/GenBank/DDBJ databases">
        <authorList>
            <person name="Webb A."/>
        </authorList>
    </citation>
    <scope>NUCLEOTIDE SEQUENCE</scope>
    <source>
        <strain evidence="2">Hp1</strain>
    </source>
</reference>
<dbReference type="InterPro" id="IPR000477">
    <property type="entry name" value="RT_dom"/>
</dbReference>
<evidence type="ECO:0000259" key="1">
    <source>
        <dbReference type="Pfam" id="PF00078"/>
    </source>
</evidence>
<feature type="domain" description="Reverse transcriptase" evidence="1">
    <location>
        <begin position="68"/>
        <end position="200"/>
    </location>
</feature>
<dbReference type="AlphaFoldDB" id="A0AAV0UVX3"/>
<dbReference type="CDD" id="cd01650">
    <property type="entry name" value="RT_nLTR_like"/>
    <property type="match status" value="1"/>
</dbReference>
<evidence type="ECO:0000313" key="2">
    <source>
        <dbReference type="EMBL" id="CAI5739491.1"/>
    </source>
</evidence>
<dbReference type="Proteomes" id="UP001162031">
    <property type="component" value="Unassembled WGS sequence"/>
</dbReference>
<keyword evidence="3" id="KW-1185">Reference proteome</keyword>
<comment type="caution">
    <text evidence="2">The sequence shown here is derived from an EMBL/GenBank/DDBJ whole genome shotgun (WGS) entry which is preliminary data.</text>
</comment>
<dbReference type="PANTHER" id="PTHR19446">
    <property type="entry name" value="REVERSE TRANSCRIPTASES"/>
    <property type="match status" value="1"/>
</dbReference>
<dbReference type="Pfam" id="PF00078">
    <property type="entry name" value="RVT_1"/>
    <property type="match status" value="1"/>
</dbReference>
<gene>
    <name evidence="2" type="ORF">HBR001_LOCUS7842</name>
</gene>
<proteinExistence type="predicted"/>